<dbReference type="PROSITE" id="PS50234">
    <property type="entry name" value="VWFA"/>
    <property type="match status" value="1"/>
</dbReference>
<dbReference type="Proteomes" id="UP000789508">
    <property type="component" value="Unassembled WGS sequence"/>
</dbReference>
<gene>
    <name evidence="2" type="ORF">ALEPTO_LOCUS10764</name>
</gene>
<keyword evidence="3" id="KW-1185">Reference proteome</keyword>
<organism evidence="2 3">
    <name type="scientific">Ambispora leptoticha</name>
    <dbReference type="NCBI Taxonomy" id="144679"/>
    <lineage>
        <taxon>Eukaryota</taxon>
        <taxon>Fungi</taxon>
        <taxon>Fungi incertae sedis</taxon>
        <taxon>Mucoromycota</taxon>
        <taxon>Glomeromycotina</taxon>
        <taxon>Glomeromycetes</taxon>
        <taxon>Archaeosporales</taxon>
        <taxon>Ambisporaceae</taxon>
        <taxon>Ambispora</taxon>
    </lineage>
</organism>
<dbReference type="AlphaFoldDB" id="A0A9N9HCQ3"/>
<comment type="caution">
    <text evidence="2">The sequence shown here is derived from an EMBL/GenBank/DDBJ whole genome shotgun (WGS) entry which is preliminary data.</text>
</comment>
<evidence type="ECO:0000313" key="2">
    <source>
        <dbReference type="EMBL" id="CAG8677499.1"/>
    </source>
</evidence>
<dbReference type="SUPFAM" id="SSF53300">
    <property type="entry name" value="vWA-like"/>
    <property type="match status" value="1"/>
</dbReference>
<reference evidence="2" key="1">
    <citation type="submission" date="2021-06" db="EMBL/GenBank/DDBJ databases">
        <authorList>
            <person name="Kallberg Y."/>
            <person name="Tangrot J."/>
            <person name="Rosling A."/>
        </authorList>
    </citation>
    <scope>NUCLEOTIDE SEQUENCE</scope>
    <source>
        <strain evidence="2">FL130A</strain>
    </source>
</reference>
<dbReference type="EMBL" id="CAJVPS010013523">
    <property type="protein sequence ID" value="CAG8677499.1"/>
    <property type="molecule type" value="Genomic_DNA"/>
</dbReference>
<dbReference type="InterPro" id="IPR036465">
    <property type="entry name" value="vWFA_dom_sf"/>
</dbReference>
<evidence type="ECO:0000259" key="1">
    <source>
        <dbReference type="PROSITE" id="PS50234"/>
    </source>
</evidence>
<dbReference type="Gene3D" id="3.40.50.410">
    <property type="entry name" value="von Willebrand factor, type A domain"/>
    <property type="match status" value="1"/>
</dbReference>
<sequence length="372" mass="42048">EIPLQSTQLRMDTKLSCALKASKELITNLHRDGLDRGCIATFNNSLVIRQSFTEDEKKLHRSLDALRNVASGGTRLYDSIYDLMIGTFRRKGDRSRPWIMIVVTDGNDICSTRSARNCAKEIFSQFTRDSSNFLFLVGVGDDVNSAKMAEASYSNHMSLQLFLANLNQMANEGKFTYVPVKDFYLLEFVFMTLALQVTNSISVSLNSLAINNVSATWAQVQQHRQLSNVALDYALLIDVSASMSDRIRGPPPPKCFEGHDLKEAYLRDWYCDVCGINGKTSTSKYHCSICNFDACPSHCESGVACKPVRRCPQRHPLRCTQSEGKWVCDEDRQLQRGGLRLRCQQCDYDMCLDCLEKENLVIDLMARLLLQD</sequence>
<feature type="non-terminal residue" evidence="2">
    <location>
        <position position="372"/>
    </location>
</feature>
<accession>A0A9N9HCQ3</accession>
<evidence type="ECO:0000313" key="3">
    <source>
        <dbReference type="Proteomes" id="UP000789508"/>
    </source>
</evidence>
<proteinExistence type="predicted"/>
<dbReference type="CDD" id="cd00198">
    <property type="entry name" value="vWFA"/>
    <property type="match status" value="1"/>
</dbReference>
<dbReference type="OrthoDB" id="409136at2759"/>
<dbReference type="InterPro" id="IPR002035">
    <property type="entry name" value="VWF_A"/>
</dbReference>
<feature type="domain" description="VWFA" evidence="1">
    <location>
        <begin position="39"/>
        <end position="193"/>
    </location>
</feature>
<name>A0A9N9HCQ3_9GLOM</name>
<protein>
    <submittedName>
        <fullName evidence="2">35_t:CDS:1</fullName>
    </submittedName>
</protein>